<feature type="domain" description="RING-type" evidence="14">
    <location>
        <begin position="329"/>
        <end position="374"/>
    </location>
</feature>
<dbReference type="InterPro" id="IPR016135">
    <property type="entry name" value="UBQ-conjugating_enzyme/RWD"/>
</dbReference>
<dbReference type="InterPro" id="IPR002867">
    <property type="entry name" value="IBR_dom"/>
</dbReference>
<evidence type="ECO:0000256" key="3">
    <source>
        <dbReference type="ARBA" id="ARBA00003976"/>
    </source>
</evidence>
<proteinExistence type="inferred from homology"/>
<evidence type="ECO:0000256" key="4">
    <source>
        <dbReference type="ARBA" id="ARBA00005884"/>
    </source>
</evidence>
<keyword evidence="6" id="KW-0808">Transferase</keyword>
<accession>A0A8T2QYI6</accession>
<evidence type="ECO:0000256" key="8">
    <source>
        <dbReference type="ARBA" id="ARBA00022737"/>
    </source>
</evidence>
<evidence type="ECO:0000256" key="6">
    <source>
        <dbReference type="ARBA" id="ARBA00022679"/>
    </source>
</evidence>
<evidence type="ECO:0000256" key="5">
    <source>
        <dbReference type="ARBA" id="ARBA00012251"/>
    </source>
</evidence>
<evidence type="ECO:0000256" key="11">
    <source>
        <dbReference type="ARBA" id="ARBA00022833"/>
    </source>
</evidence>
<evidence type="ECO:0000256" key="10">
    <source>
        <dbReference type="ARBA" id="ARBA00022786"/>
    </source>
</evidence>
<feature type="domain" description="RING-type" evidence="16">
    <location>
        <begin position="325"/>
        <end position="550"/>
    </location>
</feature>
<sequence length="635" mass="71691">MRRESSTASTSKVDDNNRSKRSHRRPGKPFKQNTHAGSSRENDVTSQDPSQKSFPSPSNDNEGSDSMEMGPLDVSSRSTIESSHADNSSGSQDEQSSIMRRLNVLSLLASGIELSEQQRSLNLQDQEDEVLAVQAIFEDDFVVLEGNEAGDQMYMVLIHVEIPNALTVFVEMVAADSGQLSTGILNKGIRMGADPVNIRVHACTLKYLPPLKLIYRLPASYPSHSPPTFGLSANWLSGNQLSKLCNGLDALWEEQVGDVVIYRWTEWLRDCLSHLKIINELDLKTASECCNYDKRAFSGCSASDDLISRLVQYNEERKNDNFLRSLQTCCICFTEQLGKEFIWLPCTHFFCYGCMKQFTSLNVKEGTVKNMNCPDTTCKRSIPPAILKKLLEHDEFQRWETLLLQKTLDSMADVVYCPRCDTLCIEDTDHFAQCTICFYTFCSLCRGPRHVGQECMSPEQRLSILEGRQKGFKSGEDQRRIEQNYVNELLNLKFMRETAKQCPSCKMAITKTEGCNKVTCGNCGQYFCFKCNKAIEGYDHFRGGGCILFDDEEIQRWELVMNAIRAPAQPEGAVGRLLWHICPNCGQRNLKEGNNNHILCWSCNQHFCALCRAAVRRSSEHYGSGLNKCKQHTAD</sequence>
<feature type="compositionally biased region" description="Polar residues" evidence="13">
    <location>
        <begin position="75"/>
        <end position="97"/>
    </location>
</feature>
<dbReference type="Gene3D" id="1.20.120.1750">
    <property type="match status" value="1"/>
</dbReference>
<dbReference type="InterPro" id="IPR017907">
    <property type="entry name" value="Znf_RING_CS"/>
</dbReference>
<dbReference type="InterPro" id="IPR044066">
    <property type="entry name" value="TRIAD_supradom"/>
</dbReference>
<dbReference type="AlphaFoldDB" id="A0A8T2QYI6"/>
<evidence type="ECO:0000256" key="2">
    <source>
        <dbReference type="ARBA" id="ARBA00001947"/>
    </source>
</evidence>
<evidence type="ECO:0000259" key="16">
    <source>
        <dbReference type="PROSITE" id="PS51873"/>
    </source>
</evidence>
<evidence type="ECO:0000256" key="13">
    <source>
        <dbReference type="SAM" id="MobiDB-lite"/>
    </source>
</evidence>
<keyword evidence="10" id="KW-0833">Ubl conjugation pathway</keyword>
<dbReference type="Gene3D" id="3.30.40.10">
    <property type="entry name" value="Zinc/RING finger domain, C3HC4 (zinc finger)"/>
    <property type="match status" value="1"/>
</dbReference>
<feature type="domain" description="RWD" evidence="15">
    <location>
        <begin position="128"/>
        <end position="275"/>
    </location>
</feature>
<dbReference type="EC" id="2.3.2.31" evidence="5"/>
<evidence type="ECO:0000256" key="9">
    <source>
        <dbReference type="ARBA" id="ARBA00022771"/>
    </source>
</evidence>
<dbReference type="InterPro" id="IPR013083">
    <property type="entry name" value="Znf_RING/FYVE/PHD"/>
</dbReference>
<gene>
    <name evidence="17" type="ORF">KP509_31G062600</name>
</gene>
<dbReference type="PROSITE" id="PS50908">
    <property type="entry name" value="RWD"/>
    <property type="match status" value="1"/>
</dbReference>
<dbReference type="InterPro" id="IPR001841">
    <property type="entry name" value="Znf_RING"/>
</dbReference>
<feature type="compositionally biased region" description="Basic residues" evidence="13">
    <location>
        <begin position="19"/>
        <end position="28"/>
    </location>
</feature>
<dbReference type="Pfam" id="PF05773">
    <property type="entry name" value="RWD"/>
    <property type="match status" value="1"/>
</dbReference>
<dbReference type="CDD" id="cd20341">
    <property type="entry name" value="BRcat_RBR_RNF14"/>
    <property type="match status" value="1"/>
</dbReference>
<name>A0A8T2QYI6_CERRI</name>
<keyword evidence="8" id="KW-0677">Repeat</keyword>
<keyword evidence="18" id="KW-1185">Reference proteome</keyword>
<dbReference type="Pfam" id="PF26200">
    <property type="entry name" value="Rcat_RNF216"/>
    <property type="match status" value="1"/>
</dbReference>
<dbReference type="OMA" id="SVKWLEP"/>
<feature type="compositionally biased region" description="Polar residues" evidence="13">
    <location>
        <begin position="44"/>
        <end position="61"/>
    </location>
</feature>
<dbReference type="GO" id="GO:0016567">
    <property type="term" value="P:protein ubiquitination"/>
    <property type="evidence" value="ECO:0007669"/>
    <property type="project" value="InterPro"/>
</dbReference>
<protein>
    <recommendedName>
        <fullName evidence="5">RBR-type E3 ubiquitin transferase</fullName>
        <ecNumber evidence="5">2.3.2.31</ecNumber>
    </recommendedName>
</protein>
<dbReference type="SMART" id="SM00647">
    <property type="entry name" value="IBR"/>
    <property type="match status" value="3"/>
</dbReference>
<comment type="function">
    <text evidence="3">Might act as an E3 ubiquitin-protein ligase, or as part of E3 complex, which accepts ubiquitin from specific E2 ubiquitin-conjugating enzymes and then transfers it to substrates.</text>
</comment>
<dbReference type="PROSITE" id="PS00518">
    <property type="entry name" value="ZF_RING_1"/>
    <property type="match status" value="1"/>
</dbReference>
<dbReference type="GO" id="GO:0008270">
    <property type="term" value="F:zinc ion binding"/>
    <property type="evidence" value="ECO:0007669"/>
    <property type="project" value="UniProtKB-KW"/>
</dbReference>
<feature type="compositionally biased region" description="Polar residues" evidence="13">
    <location>
        <begin position="1"/>
        <end position="11"/>
    </location>
</feature>
<comment type="similarity">
    <text evidence="4">Belongs to the RBR family. Ariadne subfamily.</text>
</comment>
<dbReference type="InterPro" id="IPR031127">
    <property type="entry name" value="E3_UB_ligase_RBR"/>
</dbReference>
<reference evidence="17" key="1">
    <citation type="submission" date="2021-08" db="EMBL/GenBank/DDBJ databases">
        <title>WGS assembly of Ceratopteris richardii.</title>
        <authorList>
            <person name="Marchant D.B."/>
            <person name="Chen G."/>
            <person name="Jenkins J."/>
            <person name="Shu S."/>
            <person name="Leebens-Mack J."/>
            <person name="Grimwood J."/>
            <person name="Schmutz J."/>
            <person name="Soltis P."/>
            <person name="Soltis D."/>
            <person name="Chen Z.-H."/>
        </authorList>
    </citation>
    <scope>NUCLEOTIDE SEQUENCE</scope>
    <source>
        <strain evidence="17">Whitten #5841</strain>
        <tissue evidence="17">Leaf</tissue>
    </source>
</reference>
<dbReference type="EMBL" id="CM035436">
    <property type="protein sequence ID" value="KAH7289192.1"/>
    <property type="molecule type" value="Genomic_DNA"/>
</dbReference>
<keyword evidence="7" id="KW-0479">Metal-binding</keyword>
<keyword evidence="9 12" id="KW-0863">Zinc-finger</keyword>
<evidence type="ECO:0000259" key="15">
    <source>
        <dbReference type="PROSITE" id="PS50908"/>
    </source>
</evidence>
<dbReference type="Proteomes" id="UP000825935">
    <property type="component" value="Chromosome 31"/>
</dbReference>
<organism evidence="17 18">
    <name type="scientific">Ceratopteris richardii</name>
    <name type="common">Triangle waterfern</name>
    <dbReference type="NCBI Taxonomy" id="49495"/>
    <lineage>
        <taxon>Eukaryota</taxon>
        <taxon>Viridiplantae</taxon>
        <taxon>Streptophyta</taxon>
        <taxon>Embryophyta</taxon>
        <taxon>Tracheophyta</taxon>
        <taxon>Polypodiopsida</taxon>
        <taxon>Polypodiidae</taxon>
        <taxon>Polypodiales</taxon>
        <taxon>Pteridineae</taxon>
        <taxon>Pteridaceae</taxon>
        <taxon>Parkerioideae</taxon>
        <taxon>Ceratopteris</taxon>
    </lineage>
</organism>
<evidence type="ECO:0000256" key="1">
    <source>
        <dbReference type="ARBA" id="ARBA00001798"/>
    </source>
</evidence>
<dbReference type="Pfam" id="PF01485">
    <property type="entry name" value="IBR"/>
    <property type="match status" value="1"/>
</dbReference>
<feature type="region of interest" description="Disordered" evidence="13">
    <location>
        <begin position="1"/>
        <end position="97"/>
    </location>
</feature>
<dbReference type="Gene3D" id="3.10.110.10">
    <property type="entry name" value="Ubiquitin Conjugating Enzyme"/>
    <property type="match status" value="1"/>
</dbReference>
<dbReference type="SMART" id="SM00184">
    <property type="entry name" value="RING"/>
    <property type="match status" value="3"/>
</dbReference>
<evidence type="ECO:0000256" key="12">
    <source>
        <dbReference type="PROSITE-ProRule" id="PRU00175"/>
    </source>
</evidence>
<dbReference type="FunFam" id="3.30.40.10:FF:000358">
    <property type="entry name" value="RBR-type E3 ubiquitin transferase"/>
    <property type="match status" value="1"/>
</dbReference>
<dbReference type="OrthoDB" id="1431934at2759"/>
<evidence type="ECO:0000313" key="18">
    <source>
        <dbReference type="Proteomes" id="UP000825935"/>
    </source>
</evidence>
<dbReference type="CDD" id="cd23820">
    <property type="entry name" value="RWD_RNF14"/>
    <property type="match status" value="1"/>
</dbReference>
<dbReference type="SUPFAM" id="SSF57850">
    <property type="entry name" value="RING/U-box"/>
    <property type="match status" value="4"/>
</dbReference>
<dbReference type="PROSITE" id="PS51873">
    <property type="entry name" value="TRIAD"/>
    <property type="match status" value="1"/>
</dbReference>
<keyword evidence="11" id="KW-0862">Zinc</keyword>
<evidence type="ECO:0000313" key="17">
    <source>
        <dbReference type="EMBL" id="KAH7289192.1"/>
    </source>
</evidence>
<dbReference type="SUPFAM" id="SSF54495">
    <property type="entry name" value="UBC-like"/>
    <property type="match status" value="1"/>
</dbReference>
<comment type="catalytic activity">
    <reaction evidence="1">
        <text>[E2 ubiquitin-conjugating enzyme]-S-ubiquitinyl-L-cysteine + [acceptor protein]-L-lysine = [E2 ubiquitin-conjugating enzyme]-L-cysteine + [acceptor protein]-N(6)-ubiquitinyl-L-lysine.</text>
        <dbReference type="EC" id="2.3.2.31"/>
    </reaction>
</comment>
<evidence type="ECO:0000256" key="7">
    <source>
        <dbReference type="ARBA" id="ARBA00022723"/>
    </source>
</evidence>
<dbReference type="GO" id="GO:0061630">
    <property type="term" value="F:ubiquitin protein ligase activity"/>
    <property type="evidence" value="ECO:0007669"/>
    <property type="project" value="UniProtKB-EC"/>
</dbReference>
<comment type="caution">
    <text evidence="17">The sequence shown here is derived from an EMBL/GenBank/DDBJ whole genome shotgun (WGS) entry which is preliminary data.</text>
</comment>
<dbReference type="EMBL" id="CM035436">
    <property type="protein sequence ID" value="KAH7289190.1"/>
    <property type="molecule type" value="Genomic_DNA"/>
</dbReference>
<dbReference type="SMART" id="SM00591">
    <property type="entry name" value="RWD"/>
    <property type="match status" value="1"/>
</dbReference>
<dbReference type="PANTHER" id="PTHR11685">
    <property type="entry name" value="RBR FAMILY RING FINGER AND IBR DOMAIN-CONTAINING"/>
    <property type="match status" value="1"/>
</dbReference>
<dbReference type="InterPro" id="IPR006575">
    <property type="entry name" value="RWD_dom"/>
</dbReference>
<comment type="cofactor">
    <cofactor evidence="2">
        <name>Zn(2+)</name>
        <dbReference type="ChEBI" id="CHEBI:29105"/>
    </cofactor>
</comment>
<evidence type="ECO:0000259" key="14">
    <source>
        <dbReference type="PROSITE" id="PS50089"/>
    </source>
</evidence>
<dbReference type="PROSITE" id="PS50089">
    <property type="entry name" value="ZF_RING_2"/>
    <property type="match status" value="1"/>
</dbReference>